<keyword evidence="5 12" id="KW-0418">Kinase</keyword>
<comment type="catalytic activity">
    <reaction evidence="7">
        <text>L-threonyl-[protein] + ATP = O-phospho-L-threonyl-[protein] + ADP + H(+)</text>
        <dbReference type="Rhea" id="RHEA:46608"/>
        <dbReference type="Rhea" id="RHEA-COMP:11060"/>
        <dbReference type="Rhea" id="RHEA-COMP:11605"/>
        <dbReference type="ChEBI" id="CHEBI:15378"/>
        <dbReference type="ChEBI" id="CHEBI:30013"/>
        <dbReference type="ChEBI" id="CHEBI:30616"/>
        <dbReference type="ChEBI" id="CHEBI:61977"/>
        <dbReference type="ChEBI" id="CHEBI:456216"/>
        <dbReference type="EC" id="2.7.11.1"/>
    </reaction>
</comment>
<dbReference type="OrthoDB" id="468998at2"/>
<keyword evidence="6 9" id="KW-0067">ATP-binding</keyword>
<keyword evidence="4 9" id="KW-0547">Nucleotide-binding</keyword>
<dbReference type="PATRIC" id="fig|582515.4.peg.1002"/>
<protein>
    <recommendedName>
        <fullName evidence="1">non-specific serine/threonine protein kinase</fullName>
        <ecNumber evidence="1">2.7.11.1</ecNumber>
    </recommendedName>
</protein>
<comment type="caution">
    <text evidence="12">The sequence shown here is derived from an EMBL/GenBank/DDBJ whole genome shotgun (WGS) entry which is preliminary data.</text>
</comment>
<keyword evidence="13" id="KW-1185">Reference proteome</keyword>
<evidence type="ECO:0000256" key="4">
    <source>
        <dbReference type="ARBA" id="ARBA00022741"/>
    </source>
</evidence>
<dbReference type="Proteomes" id="UP000016960">
    <property type="component" value="Unassembled WGS sequence"/>
</dbReference>
<dbReference type="InterPro" id="IPR011009">
    <property type="entry name" value="Kinase-like_dom_sf"/>
</dbReference>
<evidence type="ECO:0000256" key="8">
    <source>
        <dbReference type="ARBA" id="ARBA00048679"/>
    </source>
</evidence>
<dbReference type="Pfam" id="PF00069">
    <property type="entry name" value="Pkinase"/>
    <property type="match status" value="1"/>
</dbReference>
<reference evidence="12 13" key="1">
    <citation type="submission" date="2013-05" db="EMBL/GenBank/DDBJ databases">
        <title>Draft genome sequence of Rubidibacter lacunae KORDI 51-2.</title>
        <authorList>
            <person name="Choi D.H."/>
            <person name="Noh J.H."/>
            <person name="Kwon K.-K."/>
            <person name="Lee J.-H."/>
            <person name="Ryu J.-Y."/>
        </authorList>
    </citation>
    <scope>NUCLEOTIDE SEQUENCE [LARGE SCALE GENOMIC DNA]</scope>
    <source>
        <strain evidence="12 13">KORDI 51-2</strain>
    </source>
</reference>
<dbReference type="SMART" id="SM00220">
    <property type="entry name" value="S_TKc"/>
    <property type="match status" value="1"/>
</dbReference>
<dbReference type="PROSITE" id="PS00107">
    <property type="entry name" value="PROTEIN_KINASE_ATP"/>
    <property type="match status" value="1"/>
</dbReference>
<dbReference type="GO" id="GO:0004674">
    <property type="term" value="F:protein serine/threonine kinase activity"/>
    <property type="evidence" value="ECO:0007669"/>
    <property type="project" value="UniProtKB-KW"/>
</dbReference>
<dbReference type="PANTHER" id="PTHR24363">
    <property type="entry name" value="SERINE/THREONINE PROTEIN KINASE"/>
    <property type="match status" value="1"/>
</dbReference>
<comment type="catalytic activity">
    <reaction evidence="8">
        <text>L-seryl-[protein] + ATP = O-phospho-L-seryl-[protein] + ADP + H(+)</text>
        <dbReference type="Rhea" id="RHEA:17989"/>
        <dbReference type="Rhea" id="RHEA-COMP:9863"/>
        <dbReference type="Rhea" id="RHEA-COMP:11604"/>
        <dbReference type="ChEBI" id="CHEBI:15378"/>
        <dbReference type="ChEBI" id="CHEBI:29999"/>
        <dbReference type="ChEBI" id="CHEBI:30616"/>
        <dbReference type="ChEBI" id="CHEBI:83421"/>
        <dbReference type="ChEBI" id="CHEBI:456216"/>
        <dbReference type="EC" id="2.7.11.1"/>
    </reaction>
</comment>
<evidence type="ECO:0000256" key="2">
    <source>
        <dbReference type="ARBA" id="ARBA00022527"/>
    </source>
</evidence>
<evidence type="ECO:0000256" key="10">
    <source>
        <dbReference type="SAM" id="MobiDB-lite"/>
    </source>
</evidence>
<dbReference type="EC" id="2.7.11.1" evidence="1"/>
<dbReference type="RefSeq" id="WP_022605085.1">
    <property type="nucleotide sequence ID" value="NZ_ASSJ01000021.1"/>
</dbReference>
<dbReference type="InterPro" id="IPR017441">
    <property type="entry name" value="Protein_kinase_ATP_BS"/>
</dbReference>
<feature type="region of interest" description="Disordered" evidence="10">
    <location>
        <begin position="384"/>
        <end position="467"/>
    </location>
</feature>
<dbReference type="STRING" id="582515.KR51_00008980"/>
<organism evidence="12 13">
    <name type="scientific">Rubidibacter lacunae KORDI 51-2</name>
    <dbReference type="NCBI Taxonomy" id="582515"/>
    <lineage>
        <taxon>Bacteria</taxon>
        <taxon>Bacillati</taxon>
        <taxon>Cyanobacteriota</taxon>
        <taxon>Cyanophyceae</taxon>
        <taxon>Oscillatoriophycideae</taxon>
        <taxon>Chroococcales</taxon>
        <taxon>Aphanothecaceae</taxon>
        <taxon>Rubidibacter</taxon>
    </lineage>
</organism>
<dbReference type="PROSITE" id="PS50011">
    <property type="entry name" value="PROTEIN_KINASE_DOM"/>
    <property type="match status" value="1"/>
</dbReference>
<keyword evidence="2 12" id="KW-0723">Serine/threonine-protein kinase</keyword>
<evidence type="ECO:0000259" key="11">
    <source>
        <dbReference type="PROSITE" id="PS50011"/>
    </source>
</evidence>
<evidence type="ECO:0000313" key="12">
    <source>
        <dbReference type="EMBL" id="ERN42377.1"/>
    </source>
</evidence>
<feature type="domain" description="Protein kinase" evidence="11">
    <location>
        <begin position="10"/>
        <end position="276"/>
    </location>
</feature>
<feature type="compositionally biased region" description="Low complexity" evidence="10">
    <location>
        <begin position="423"/>
        <end position="454"/>
    </location>
</feature>
<feature type="binding site" evidence="9">
    <location>
        <position position="41"/>
    </location>
    <ligand>
        <name>ATP</name>
        <dbReference type="ChEBI" id="CHEBI:30616"/>
    </ligand>
</feature>
<name>U5DND0_9CHRO</name>
<evidence type="ECO:0000256" key="5">
    <source>
        <dbReference type="ARBA" id="ARBA00022777"/>
    </source>
</evidence>
<evidence type="ECO:0000256" key="1">
    <source>
        <dbReference type="ARBA" id="ARBA00012513"/>
    </source>
</evidence>
<dbReference type="GO" id="GO:0005524">
    <property type="term" value="F:ATP binding"/>
    <property type="evidence" value="ECO:0007669"/>
    <property type="project" value="UniProtKB-UniRule"/>
</dbReference>
<evidence type="ECO:0000313" key="13">
    <source>
        <dbReference type="Proteomes" id="UP000016960"/>
    </source>
</evidence>
<feature type="compositionally biased region" description="Basic and acidic residues" evidence="10">
    <location>
        <begin position="394"/>
        <end position="403"/>
    </location>
</feature>
<dbReference type="PANTHER" id="PTHR24363:SF0">
    <property type="entry name" value="SERINE_THREONINE KINASE LIKE DOMAIN CONTAINING 1"/>
    <property type="match status" value="1"/>
</dbReference>
<accession>U5DND0</accession>
<dbReference type="InParanoid" id="U5DND0"/>
<dbReference type="Gene3D" id="1.10.510.10">
    <property type="entry name" value="Transferase(Phosphotransferase) domain 1"/>
    <property type="match status" value="1"/>
</dbReference>
<sequence>MLGTTLRGRYEIVEQLGSGGFSDTFLARDLDFPGAPPCVVKQLKPQFSKEWVLKTARRLFQEEAEVLSQVGVHDQIPELKAHFEENEKFFLVQEFIDGTSLSSELKKRRRWTNAQVLLFLNDVLGLLYFVHENSVIHRDIKPANLIRRTADGRLVLIDFGSVKRVTAVKYEGGEPTLLTVAVGTPSYMPAEQQNGKPRFSSDIFAVGRIAIQALTGVSPKRLLEDSEGNKVWRERAPHADARLADILDRMVAWDYRKRFDSVADTIEALQACQHLLQIEIEQPELTAAEEELLDTVVNELKQYSDFSRVKKLLYYARHNEWENDQNRLLAYRTRDLVRELYQLHPTLQRFSSLLNGIVQTLNKPEKYARVGEAIASQFGQLYADPASEEGDPDTAIKGDKDTGGENPFNPDALSDAADRDATADSAPPAGSEATHSGDNSSDTSSTTGGTAETSEPSNPLELKTDRSTVQALGYDPFDLRFDVMKYTTPLRAKILIFSVLHYQLGLSGQDWSTIKTYELDSLLCQLFRSFASLDALRMRLHEAAQSIGERCEGSQAATAIVQSLAPLYERQEKLNAW</sequence>
<dbReference type="AlphaFoldDB" id="U5DND0"/>
<evidence type="ECO:0000256" key="9">
    <source>
        <dbReference type="PROSITE-ProRule" id="PRU10141"/>
    </source>
</evidence>
<dbReference type="eggNOG" id="COG0515">
    <property type="taxonomic scope" value="Bacteria"/>
</dbReference>
<gene>
    <name evidence="12" type="ORF">KR51_00008980</name>
</gene>
<dbReference type="SUPFAM" id="SSF56112">
    <property type="entry name" value="Protein kinase-like (PK-like)"/>
    <property type="match status" value="1"/>
</dbReference>
<keyword evidence="3" id="KW-0808">Transferase</keyword>
<evidence type="ECO:0000256" key="3">
    <source>
        <dbReference type="ARBA" id="ARBA00022679"/>
    </source>
</evidence>
<proteinExistence type="predicted"/>
<evidence type="ECO:0000256" key="6">
    <source>
        <dbReference type="ARBA" id="ARBA00022840"/>
    </source>
</evidence>
<evidence type="ECO:0000256" key="7">
    <source>
        <dbReference type="ARBA" id="ARBA00047899"/>
    </source>
</evidence>
<dbReference type="InterPro" id="IPR000719">
    <property type="entry name" value="Prot_kinase_dom"/>
</dbReference>
<dbReference type="EMBL" id="ASSJ01000021">
    <property type="protein sequence ID" value="ERN42377.1"/>
    <property type="molecule type" value="Genomic_DNA"/>
</dbReference>
<dbReference type="CDD" id="cd14014">
    <property type="entry name" value="STKc_PknB_like"/>
    <property type="match status" value="1"/>
</dbReference>